<gene>
    <name evidence="4" type="ORF">NQX30_03655</name>
</gene>
<dbReference type="Proteomes" id="UP001168167">
    <property type="component" value="Unassembled WGS sequence"/>
</dbReference>
<protein>
    <recommendedName>
        <fullName evidence="3">Organic solvent tolerance-like N-terminal domain-containing protein</fullName>
    </recommendedName>
</protein>
<feature type="signal peptide" evidence="2">
    <location>
        <begin position="1"/>
        <end position="19"/>
    </location>
</feature>
<comment type="caution">
    <text evidence="4">The sequence shown here is derived from an EMBL/GenBank/DDBJ whole genome shotgun (WGS) entry which is preliminary data.</text>
</comment>
<dbReference type="Gene3D" id="2.60.450.10">
    <property type="entry name" value="Lipopolysaccharide (LPS) transport protein A like domain"/>
    <property type="match status" value="1"/>
</dbReference>
<proteinExistence type="predicted"/>
<accession>A0ABT7QLI9</accession>
<dbReference type="Pfam" id="PF03968">
    <property type="entry name" value="LptD_N"/>
    <property type="match status" value="1"/>
</dbReference>
<dbReference type="EMBL" id="JANQAO010000002">
    <property type="protein sequence ID" value="MDM5147466.1"/>
    <property type="molecule type" value="Genomic_DNA"/>
</dbReference>
<keyword evidence="1 2" id="KW-0732">Signal</keyword>
<dbReference type="PANTHER" id="PTHR36504:SF1">
    <property type="entry name" value="LIPOPOLYSACCHARIDE EXPORT SYSTEM PROTEIN LPTA"/>
    <property type="match status" value="1"/>
</dbReference>
<feature type="chain" id="PRO_5045605105" description="Organic solvent tolerance-like N-terminal domain-containing protein" evidence="2">
    <location>
        <begin position="20"/>
        <end position="220"/>
    </location>
</feature>
<evidence type="ECO:0000256" key="2">
    <source>
        <dbReference type="SAM" id="SignalP"/>
    </source>
</evidence>
<evidence type="ECO:0000259" key="3">
    <source>
        <dbReference type="Pfam" id="PF03968"/>
    </source>
</evidence>
<dbReference type="InterPro" id="IPR005653">
    <property type="entry name" value="OstA-like_N"/>
</dbReference>
<reference evidence="4" key="2">
    <citation type="journal article" date="2023" name="Microbiome">
        <title>Synthase-selected sorting approach identifies a beta-lactone synthase in a nudibranch symbiotic bacterium.</title>
        <authorList>
            <person name="Dzunkova M."/>
            <person name="La Clair J.J."/>
            <person name="Tyml T."/>
            <person name="Doud D."/>
            <person name="Schulz F."/>
            <person name="Piquer-Esteban S."/>
            <person name="Porcel Sanchis D."/>
            <person name="Osborn A."/>
            <person name="Robinson D."/>
            <person name="Louie K.B."/>
            <person name="Bowen B.P."/>
            <person name="Bowers R.M."/>
            <person name="Lee J."/>
            <person name="Arnau V."/>
            <person name="Diaz-Villanueva W."/>
            <person name="Stepanauskas R."/>
            <person name="Gosliner T."/>
            <person name="Date S.V."/>
            <person name="Northen T.R."/>
            <person name="Cheng J.F."/>
            <person name="Burkart M.D."/>
            <person name="Woyke T."/>
        </authorList>
    </citation>
    <scope>NUCLEOTIDE SEQUENCE</scope>
    <source>
        <strain evidence="4">Df01</strain>
    </source>
</reference>
<name>A0ABT7QLI9_9GAMM</name>
<feature type="domain" description="Organic solvent tolerance-like N-terminal" evidence="3">
    <location>
        <begin position="25"/>
        <end position="201"/>
    </location>
</feature>
<evidence type="ECO:0000256" key="1">
    <source>
        <dbReference type="ARBA" id="ARBA00022729"/>
    </source>
</evidence>
<organism evidence="4 5">
    <name type="scientific">Candidatus Doriopsillibacter californiensis</name>
    <dbReference type="NCBI Taxonomy" id="2970740"/>
    <lineage>
        <taxon>Bacteria</taxon>
        <taxon>Pseudomonadati</taxon>
        <taxon>Pseudomonadota</taxon>
        <taxon>Gammaproteobacteria</taxon>
        <taxon>Candidatus Tethybacterales</taxon>
        <taxon>Candidatus Persebacteraceae</taxon>
        <taxon>Candidatus Doriopsillibacter</taxon>
    </lineage>
</organism>
<evidence type="ECO:0000313" key="4">
    <source>
        <dbReference type="EMBL" id="MDM5147466.1"/>
    </source>
</evidence>
<sequence>MWKVFIIVSLFMITGGVMAADAVNVTGNQAIYSADGKQAEFSGNVVVSAGGVTVYADKLAITVGESGNHYVAEGAPVRVGCADCGQVLLSIMVRRLQLDDGANVLSASGGITICAGENCVQGNLVADSGNWSRGEQRAQFMGAPVRGKWLQDDEKIPTTIRARQVDYDIVGGDIAMRGGALLARDGNDIRSEFIHFNIKNGELRADGGDGRVRATFGGDE</sequence>
<reference evidence="4" key="1">
    <citation type="submission" date="2022-08" db="EMBL/GenBank/DDBJ databases">
        <authorList>
            <person name="Dzunkova M."/>
            <person name="La Clair J."/>
            <person name="Tyml T."/>
            <person name="Doud D."/>
            <person name="Schulz F."/>
            <person name="Piquer S."/>
            <person name="Porcel Sanchis D."/>
            <person name="Osborn A."/>
            <person name="Robinson D."/>
            <person name="Louie K.B."/>
            <person name="Bowen B.P."/>
            <person name="Bowers R."/>
            <person name="Lee J."/>
            <person name="Arnau Llombart V."/>
            <person name="Diaz Villanueva W."/>
            <person name="Gosliner T."/>
            <person name="Northen T."/>
            <person name="Cheng J.-F."/>
            <person name="Burkart M.D."/>
            <person name="Woyke T."/>
        </authorList>
    </citation>
    <scope>NUCLEOTIDE SEQUENCE</scope>
    <source>
        <strain evidence="4">Df01</strain>
    </source>
</reference>
<dbReference type="InterPro" id="IPR052037">
    <property type="entry name" value="LPS_export_LptA"/>
</dbReference>
<evidence type="ECO:0000313" key="5">
    <source>
        <dbReference type="Proteomes" id="UP001168167"/>
    </source>
</evidence>
<dbReference type="PANTHER" id="PTHR36504">
    <property type="entry name" value="LIPOPOLYSACCHARIDE EXPORT SYSTEM PROTEIN LPTA"/>
    <property type="match status" value="1"/>
</dbReference>
<keyword evidence="5" id="KW-1185">Reference proteome</keyword>